<comment type="cofactor">
    <cofactor evidence="1">
        <name>Fe(3+)</name>
        <dbReference type="ChEBI" id="CHEBI:29034"/>
    </cofactor>
</comment>
<keyword evidence="4 8" id="KW-0223">Dioxygenase</keyword>
<dbReference type="GO" id="GO:0051213">
    <property type="term" value="F:dioxygenase activity"/>
    <property type="evidence" value="ECO:0007669"/>
    <property type="project" value="UniProtKB-KW"/>
</dbReference>
<dbReference type="SUPFAM" id="SSF49482">
    <property type="entry name" value="Aromatic compound dioxygenase"/>
    <property type="match status" value="1"/>
</dbReference>
<dbReference type="Proteomes" id="UP000886476">
    <property type="component" value="Unassembled WGS sequence"/>
</dbReference>
<comment type="caution">
    <text evidence="8">The sequence shown here is derived from an EMBL/GenBank/DDBJ whole genome shotgun (WGS) entry which is preliminary data.</text>
</comment>
<dbReference type="InterPro" id="IPR039390">
    <property type="entry name" value="1_2-HQD/HQD"/>
</dbReference>
<comment type="similarity">
    <text evidence="2">Belongs to the intradiol ring-cleavage dioxygenase family.</text>
</comment>
<evidence type="ECO:0000256" key="4">
    <source>
        <dbReference type="ARBA" id="ARBA00022964"/>
    </source>
</evidence>
<keyword evidence="6" id="KW-0408">Iron</keyword>
<name>A0ABX2CIE9_9BRAD</name>
<evidence type="ECO:0000256" key="3">
    <source>
        <dbReference type="ARBA" id="ARBA00022723"/>
    </source>
</evidence>
<keyword evidence="5" id="KW-0560">Oxidoreductase</keyword>
<evidence type="ECO:0000256" key="5">
    <source>
        <dbReference type="ARBA" id="ARBA00023002"/>
    </source>
</evidence>
<evidence type="ECO:0000313" key="9">
    <source>
        <dbReference type="Proteomes" id="UP000886476"/>
    </source>
</evidence>
<accession>A0ABX2CIE9</accession>
<sequence length="294" mass="32592">MRNFDETTITDAVLERLAEASDPRVKQVSEALVRHLHAFVREVRPTQQEWEFGIDFLTRTGRMCDDKRQEFILLSDTLGVSMLVDAINHPVPEGATETTVLGPFFVQAAPERASGDDISGPMKGDPLLVTGSVSSADGRPLAGAVVDVWHSDDDGYYDVQRLEQIGDLAMRARFRTDAEGRFHFWSIKPAAYPIPNDGPVGDMLAAQGRHPWRPAHVHFMISAPGFERLVTHVFVAGDQYLDSDVVFGVKDSLIRDFTRGPPGRAPDGRMASEGYFHLNYDFGLKQLAKRGDPA</sequence>
<organism evidence="8 9">
    <name type="scientific">Bradyrhizobium aeschynomenes</name>
    <dbReference type="NCBI Taxonomy" id="2734909"/>
    <lineage>
        <taxon>Bacteria</taxon>
        <taxon>Pseudomonadati</taxon>
        <taxon>Pseudomonadota</taxon>
        <taxon>Alphaproteobacteria</taxon>
        <taxon>Hyphomicrobiales</taxon>
        <taxon>Nitrobacteraceae</taxon>
        <taxon>Bradyrhizobium</taxon>
    </lineage>
</organism>
<dbReference type="RefSeq" id="WP_172112305.1">
    <property type="nucleotide sequence ID" value="NZ_JABFDM010000003.1"/>
</dbReference>
<gene>
    <name evidence="8" type="ORF">HL667_19535</name>
</gene>
<reference evidence="8" key="1">
    <citation type="submission" date="2020-05" db="EMBL/GenBank/DDBJ databases">
        <title>Nod-independent and nitrogen-fixing Bradyrhizobium aeschynomene sp. nov. isolated from nodules of Aeschynomene indica.</title>
        <authorList>
            <person name="Zhang Z."/>
        </authorList>
    </citation>
    <scope>NUCLEOTIDE SEQUENCE</scope>
    <source>
        <strain evidence="8">83012</strain>
    </source>
</reference>
<keyword evidence="9" id="KW-1185">Reference proteome</keyword>
<evidence type="ECO:0000313" key="8">
    <source>
        <dbReference type="EMBL" id="NPU67205.1"/>
    </source>
</evidence>
<proteinExistence type="inferred from homology"/>
<dbReference type="InterPro" id="IPR050770">
    <property type="entry name" value="Intradiol_RC_Dioxygenase"/>
</dbReference>
<dbReference type="InterPro" id="IPR015889">
    <property type="entry name" value="Intradiol_dOase_core"/>
</dbReference>
<dbReference type="CDD" id="cd03461">
    <property type="entry name" value="1_2-HQD"/>
    <property type="match status" value="1"/>
</dbReference>
<dbReference type="Gene3D" id="2.60.130.10">
    <property type="entry name" value="Aromatic compound dioxygenase"/>
    <property type="match status" value="1"/>
</dbReference>
<feature type="domain" description="Intradiol ring-cleavage dioxygenases" evidence="7">
    <location>
        <begin position="129"/>
        <end position="157"/>
    </location>
</feature>
<evidence type="ECO:0000259" key="7">
    <source>
        <dbReference type="PROSITE" id="PS00083"/>
    </source>
</evidence>
<dbReference type="PANTHER" id="PTHR33711:SF7">
    <property type="entry name" value="INTRADIOL RING-CLEAVAGE DIOXYGENASES DOMAIN-CONTAINING PROTEIN-RELATED"/>
    <property type="match status" value="1"/>
</dbReference>
<dbReference type="EMBL" id="JABFDN010000006">
    <property type="protein sequence ID" value="NPU67205.1"/>
    <property type="molecule type" value="Genomic_DNA"/>
</dbReference>
<dbReference type="Pfam" id="PF04444">
    <property type="entry name" value="Dioxygenase_N"/>
    <property type="match status" value="1"/>
</dbReference>
<dbReference type="PANTHER" id="PTHR33711">
    <property type="entry name" value="DIOXYGENASE, PUTATIVE (AFU_ORTHOLOGUE AFUA_2G02910)-RELATED"/>
    <property type="match status" value="1"/>
</dbReference>
<protein>
    <submittedName>
        <fullName evidence="8">Intradiol ring-cleavage dioxygenase</fullName>
    </submittedName>
</protein>
<evidence type="ECO:0000256" key="2">
    <source>
        <dbReference type="ARBA" id="ARBA00007825"/>
    </source>
</evidence>
<evidence type="ECO:0000256" key="1">
    <source>
        <dbReference type="ARBA" id="ARBA00001965"/>
    </source>
</evidence>
<dbReference type="PROSITE" id="PS00083">
    <property type="entry name" value="INTRADIOL_DIOXYGENAS"/>
    <property type="match status" value="1"/>
</dbReference>
<dbReference type="InterPro" id="IPR000627">
    <property type="entry name" value="Intradiol_dOase_C"/>
</dbReference>
<dbReference type="InterPro" id="IPR007535">
    <property type="entry name" value="Catechol_dOase_N"/>
</dbReference>
<dbReference type="Pfam" id="PF00775">
    <property type="entry name" value="Dioxygenase_C"/>
    <property type="match status" value="1"/>
</dbReference>
<keyword evidence="3" id="KW-0479">Metal-binding</keyword>
<evidence type="ECO:0000256" key="6">
    <source>
        <dbReference type="ARBA" id="ARBA00023004"/>
    </source>
</evidence>